<dbReference type="PANTHER" id="PTHR43179:SF10">
    <property type="entry name" value="GLYCOSYL TRANSFERASE"/>
    <property type="match status" value="1"/>
</dbReference>
<dbReference type="RefSeq" id="WP_118255833.1">
    <property type="nucleotide sequence ID" value="NZ_QRKB01000066.1"/>
</dbReference>
<proteinExistence type="predicted"/>
<dbReference type="InterPro" id="IPR029044">
    <property type="entry name" value="Nucleotide-diphossugar_trans"/>
</dbReference>
<dbReference type="EMBL" id="QRKB01000066">
    <property type="protein sequence ID" value="RHH75535.1"/>
    <property type="molecule type" value="Genomic_DNA"/>
</dbReference>
<name>A0A414XNN7_9BACT</name>
<dbReference type="Gene3D" id="3.90.550.10">
    <property type="entry name" value="Spore Coat Polysaccharide Biosynthesis Protein SpsA, Chain A"/>
    <property type="match status" value="1"/>
</dbReference>
<sequence length="271" mass="32471">MITASIVTYKTDHDELKKCIDSMRKNGIAPIYISDNSPRDELRDFCSQLDGVEYIFNNANMGYGPGHNVAIKKAQEIHADYHLVINSDVYFEEGVISKITEYMEANKDVAQLQPMLRYPDGRLQLTTRLLPTPFDLIFRRFMPKKMGEKMNYRYTLEFWDHKTPANIPYHQGSFMFFRLSAFDKVGLFDERYFMYPEDIDITRRMHKYYRTMYWPMVSVVHAHRAASYKSKKMLKIHMENMVKYFNKWGWFFDKERSEWNKKLLKELGYKK</sequence>
<keyword evidence="2" id="KW-0808">Transferase</keyword>
<evidence type="ECO:0000259" key="1">
    <source>
        <dbReference type="Pfam" id="PF00535"/>
    </source>
</evidence>
<dbReference type="GO" id="GO:0016740">
    <property type="term" value="F:transferase activity"/>
    <property type="evidence" value="ECO:0007669"/>
    <property type="project" value="UniProtKB-KW"/>
</dbReference>
<dbReference type="InterPro" id="IPR001173">
    <property type="entry name" value="Glyco_trans_2-like"/>
</dbReference>
<protein>
    <submittedName>
        <fullName evidence="2">Glycosyltransferase family 2 protein</fullName>
    </submittedName>
</protein>
<evidence type="ECO:0000313" key="2">
    <source>
        <dbReference type="EMBL" id="RHH75535.1"/>
    </source>
</evidence>
<comment type="caution">
    <text evidence="2">The sequence shown here is derived from an EMBL/GenBank/DDBJ whole genome shotgun (WGS) entry which is preliminary data.</text>
</comment>
<gene>
    <name evidence="2" type="ORF">DW192_15190</name>
</gene>
<dbReference type="AlphaFoldDB" id="A0A414XNN7"/>
<feature type="domain" description="Glycosyltransferase 2-like" evidence="1">
    <location>
        <begin position="6"/>
        <end position="185"/>
    </location>
</feature>
<reference evidence="2 3" key="1">
    <citation type="submission" date="2018-08" db="EMBL/GenBank/DDBJ databases">
        <title>A genome reference for cultivated species of the human gut microbiota.</title>
        <authorList>
            <person name="Zou Y."/>
            <person name="Xue W."/>
            <person name="Luo G."/>
        </authorList>
    </citation>
    <scope>NUCLEOTIDE SEQUENCE [LARGE SCALE GENOMIC DNA]</scope>
    <source>
        <strain evidence="2 3">AM16-54</strain>
    </source>
</reference>
<organism evidence="2 3">
    <name type="scientific">Segatella copri</name>
    <dbReference type="NCBI Taxonomy" id="165179"/>
    <lineage>
        <taxon>Bacteria</taxon>
        <taxon>Pseudomonadati</taxon>
        <taxon>Bacteroidota</taxon>
        <taxon>Bacteroidia</taxon>
        <taxon>Bacteroidales</taxon>
        <taxon>Prevotellaceae</taxon>
        <taxon>Segatella</taxon>
    </lineage>
</organism>
<evidence type="ECO:0000313" key="3">
    <source>
        <dbReference type="Proteomes" id="UP000284548"/>
    </source>
</evidence>
<dbReference type="SUPFAM" id="SSF53448">
    <property type="entry name" value="Nucleotide-diphospho-sugar transferases"/>
    <property type="match status" value="1"/>
</dbReference>
<dbReference type="CDD" id="cd04186">
    <property type="entry name" value="GT_2_like_c"/>
    <property type="match status" value="1"/>
</dbReference>
<dbReference type="Pfam" id="PF00535">
    <property type="entry name" value="Glycos_transf_2"/>
    <property type="match status" value="1"/>
</dbReference>
<dbReference type="Proteomes" id="UP000284548">
    <property type="component" value="Unassembled WGS sequence"/>
</dbReference>
<accession>A0A414XNN7</accession>
<dbReference type="PANTHER" id="PTHR43179">
    <property type="entry name" value="RHAMNOSYLTRANSFERASE WBBL"/>
    <property type="match status" value="1"/>
</dbReference>